<evidence type="ECO:0008006" key="6">
    <source>
        <dbReference type="Google" id="ProtNLM"/>
    </source>
</evidence>
<dbReference type="SUPFAM" id="SSF53756">
    <property type="entry name" value="UDP-Glycosyltransferase/glycogen phosphorylase"/>
    <property type="match status" value="1"/>
</dbReference>
<evidence type="ECO:0000256" key="2">
    <source>
        <dbReference type="ARBA" id="ARBA00022676"/>
    </source>
</evidence>
<comment type="caution">
    <text evidence="4">The sequence shown here is derived from an EMBL/GenBank/DDBJ whole genome shotgun (WGS) entry which is preliminary data.</text>
</comment>
<dbReference type="GO" id="GO:0080043">
    <property type="term" value="F:quercetin 3-O-glucosyltransferase activity"/>
    <property type="evidence" value="ECO:0007669"/>
    <property type="project" value="TreeGrafter"/>
</dbReference>
<dbReference type="PANTHER" id="PTHR11926">
    <property type="entry name" value="GLUCOSYL/GLUCURONOSYL TRANSFERASES"/>
    <property type="match status" value="1"/>
</dbReference>
<sequence>MENQAYRGHVFALPYPSQGHINPLLQFCNRLVSKGLKASLATTLYIHNTMQPQSSSSLQFDTISDGYDEGGFAQAESIHAYLNRMETIGSKTLADLIIKNKNTANPIDCIIYDPFLPRALEVAKKFGIFGAAFFTQTCAVNFIYYHVHHGLLKLPIASTPISIPGLPVLELEDMPSYISVPGSYPAYFEMVLNQFSSSDKADAVLTNTFYELDPEADSMSKVCRLLPIGPTIPSFYLDKRLENDNDYGLSLFVSDSSVCNNWLNTKPEGSVIYASFGSMACLTNKQMEELAFALKGCKFHFLWVVKASEEAKLPEKFVEEIGNKGLVVQWCSQLEVLSNKAIGCFLTHCGWNSILEALSLGVPTMGVPQWTNQTTNAKYVQDVWKVGVRAKVCENGIVEREEIEFCIKEVMKGERGKDFLEKAKKWRDLAIKAGSEGGSSDKNIDEFVSKFKTPNLIDYVLFFRCNNLNSGCSLRTESLFTFFFYL</sequence>
<dbReference type="AlphaFoldDB" id="A0AAW2CH99"/>
<dbReference type="GO" id="GO:0032787">
    <property type="term" value="P:monocarboxylic acid metabolic process"/>
    <property type="evidence" value="ECO:0007669"/>
    <property type="project" value="UniProtKB-ARBA"/>
</dbReference>
<comment type="similarity">
    <text evidence="1">Belongs to the UDP-glycosyltransferase family.</text>
</comment>
<dbReference type="FunFam" id="3.40.50.2000:FF:000057">
    <property type="entry name" value="Glycosyltransferase"/>
    <property type="match status" value="1"/>
</dbReference>
<proteinExistence type="inferred from homology"/>
<dbReference type="PANTHER" id="PTHR11926:SF1311">
    <property type="entry name" value="UDP-GLYCOSYLTRANSFERASE 74F2"/>
    <property type="match status" value="1"/>
</dbReference>
<accession>A0AAW2CH99</accession>
<dbReference type="GO" id="GO:0080044">
    <property type="term" value="F:quercetin 7-O-glucosyltransferase activity"/>
    <property type="evidence" value="ECO:0007669"/>
    <property type="project" value="TreeGrafter"/>
</dbReference>
<evidence type="ECO:0000313" key="5">
    <source>
        <dbReference type="Proteomes" id="UP001459277"/>
    </source>
</evidence>
<dbReference type="InterPro" id="IPR002213">
    <property type="entry name" value="UDP_glucos_trans"/>
</dbReference>
<dbReference type="Pfam" id="PF00201">
    <property type="entry name" value="UDPGT"/>
    <property type="match status" value="1"/>
</dbReference>
<dbReference type="EMBL" id="JAZDWU010000007">
    <property type="protein sequence ID" value="KAK9997599.1"/>
    <property type="molecule type" value="Genomic_DNA"/>
</dbReference>
<evidence type="ECO:0000256" key="1">
    <source>
        <dbReference type="ARBA" id="ARBA00009995"/>
    </source>
</evidence>
<organism evidence="4 5">
    <name type="scientific">Lithocarpus litseifolius</name>
    <dbReference type="NCBI Taxonomy" id="425828"/>
    <lineage>
        <taxon>Eukaryota</taxon>
        <taxon>Viridiplantae</taxon>
        <taxon>Streptophyta</taxon>
        <taxon>Embryophyta</taxon>
        <taxon>Tracheophyta</taxon>
        <taxon>Spermatophyta</taxon>
        <taxon>Magnoliopsida</taxon>
        <taxon>eudicotyledons</taxon>
        <taxon>Gunneridae</taxon>
        <taxon>Pentapetalae</taxon>
        <taxon>rosids</taxon>
        <taxon>fabids</taxon>
        <taxon>Fagales</taxon>
        <taxon>Fagaceae</taxon>
        <taxon>Lithocarpus</taxon>
    </lineage>
</organism>
<protein>
    <recommendedName>
        <fullName evidence="6">Glycosyltransferase</fullName>
    </recommendedName>
</protein>
<dbReference type="Gene3D" id="3.40.50.2000">
    <property type="entry name" value="Glycogen Phosphorylase B"/>
    <property type="match status" value="2"/>
</dbReference>
<keyword evidence="3" id="KW-0808">Transferase</keyword>
<gene>
    <name evidence="4" type="ORF">SO802_022285</name>
</gene>
<dbReference type="Proteomes" id="UP001459277">
    <property type="component" value="Unassembled WGS sequence"/>
</dbReference>
<keyword evidence="2" id="KW-0328">Glycosyltransferase</keyword>
<keyword evidence="5" id="KW-1185">Reference proteome</keyword>
<dbReference type="FunFam" id="3.40.50.2000:FF:000019">
    <property type="entry name" value="Glycosyltransferase"/>
    <property type="match status" value="1"/>
</dbReference>
<evidence type="ECO:0000313" key="4">
    <source>
        <dbReference type="EMBL" id="KAK9997599.1"/>
    </source>
</evidence>
<name>A0AAW2CH99_9ROSI</name>
<reference evidence="4 5" key="1">
    <citation type="submission" date="2024-01" db="EMBL/GenBank/DDBJ databases">
        <title>A telomere-to-telomere, gap-free genome of sweet tea (Lithocarpus litseifolius).</title>
        <authorList>
            <person name="Zhou J."/>
        </authorList>
    </citation>
    <scope>NUCLEOTIDE SEQUENCE [LARGE SCALE GENOMIC DNA]</scope>
    <source>
        <strain evidence="4">Zhou-2022a</strain>
        <tissue evidence="4">Leaf</tissue>
    </source>
</reference>
<dbReference type="CDD" id="cd03784">
    <property type="entry name" value="GT1_Gtf-like"/>
    <property type="match status" value="1"/>
</dbReference>
<evidence type="ECO:0000256" key="3">
    <source>
        <dbReference type="ARBA" id="ARBA00022679"/>
    </source>
</evidence>